<reference evidence="1" key="1">
    <citation type="submission" date="2021-05" db="EMBL/GenBank/DDBJ databases">
        <authorList>
            <person name="Scholz U."/>
            <person name="Mascher M."/>
            <person name="Fiebig A."/>
        </authorList>
    </citation>
    <scope>NUCLEOTIDE SEQUENCE [LARGE SCALE GENOMIC DNA]</scope>
</reference>
<accession>A0ACD5XMX4</accession>
<evidence type="ECO:0000313" key="1">
    <source>
        <dbReference type="EnsemblPlants" id="AVESA.00010b.r2.5AG0852010.1.CDS"/>
    </source>
</evidence>
<sequence length="286" mass="31710">MLIAPYGTEKPTTRSSERTNTNAAMALRCAVGRGGGGGAYLTPPRSRCCGAGAARAGATTARIQGISALLRVRYSPCPKVPTLLRCSAGSPPLGDDQHLVQNKGPNDEWEALKAMVKDIFMPLARNLSDILSLRTVYDLEDYQVGMLFGAFLGCVGCYQLWKAAPSVFVDSALAYGFYKLSVVSSDLRRQGKCNDLITRLKFGLVAIMATKDFTKSYELMDIVKLPVFALYLSTFIFDMGHMKQDARHYLIFIINLLKTKGGFQELFRIVFYPDYVSPYDDCFRRK</sequence>
<keyword evidence="2" id="KW-1185">Reference proteome</keyword>
<evidence type="ECO:0000313" key="2">
    <source>
        <dbReference type="Proteomes" id="UP001732700"/>
    </source>
</evidence>
<protein>
    <submittedName>
        <fullName evidence="1">Uncharacterized protein</fullName>
    </submittedName>
</protein>
<dbReference type="EnsemblPlants" id="AVESA.00010b.r2.5AG0852010.1">
    <property type="protein sequence ID" value="AVESA.00010b.r2.5AG0852010.1.CDS"/>
    <property type="gene ID" value="AVESA.00010b.r2.5AG0852010"/>
</dbReference>
<proteinExistence type="predicted"/>
<reference evidence="1" key="2">
    <citation type="submission" date="2025-09" db="UniProtKB">
        <authorList>
            <consortium name="EnsemblPlants"/>
        </authorList>
    </citation>
    <scope>IDENTIFICATION</scope>
</reference>
<dbReference type="Proteomes" id="UP001732700">
    <property type="component" value="Chromosome 5A"/>
</dbReference>
<organism evidence="1 2">
    <name type="scientific">Avena sativa</name>
    <name type="common">Oat</name>
    <dbReference type="NCBI Taxonomy" id="4498"/>
    <lineage>
        <taxon>Eukaryota</taxon>
        <taxon>Viridiplantae</taxon>
        <taxon>Streptophyta</taxon>
        <taxon>Embryophyta</taxon>
        <taxon>Tracheophyta</taxon>
        <taxon>Spermatophyta</taxon>
        <taxon>Magnoliopsida</taxon>
        <taxon>Liliopsida</taxon>
        <taxon>Poales</taxon>
        <taxon>Poaceae</taxon>
        <taxon>BOP clade</taxon>
        <taxon>Pooideae</taxon>
        <taxon>Poodae</taxon>
        <taxon>Poeae</taxon>
        <taxon>Poeae Chloroplast Group 1 (Aveneae type)</taxon>
        <taxon>Aveninae</taxon>
        <taxon>Avena</taxon>
    </lineage>
</organism>
<name>A0ACD5XMX4_AVESA</name>